<reference evidence="11 12" key="1">
    <citation type="journal article" date="2011" name="J. Gen. Appl. Microbiol.">
        <title>Draft genome sequencing of the enigmatic yeast Saitoella complicata.</title>
        <authorList>
            <person name="Nishida H."/>
            <person name="Hamamoto M."/>
            <person name="Sugiyama J."/>
        </authorList>
    </citation>
    <scope>NUCLEOTIDE SEQUENCE [LARGE SCALE GENOMIC DNA]</scope>
    <source>
        <strain evidence="11 12">NRRL Y-17804</strain>
    </source>
</reference>
<feature type="coiled-coil region" evidence="8">
    <location>
        <begin position="144"/>
        <end position="171"/>
    </location>
</feature>
<evidence type="ECO:0000256" key="1">
    <source>
        <dbReference type="ARBA" id="ARBA00004479"/>
    </source>
</evidence>
<evidence type="ECO:0000256" key="2">
    <source>
        <dbReference type="ARBA" id="ARBA00007104"/>
    </source>
</evidence>
<accession>A0A0E9NGM4</accession>
<comment type="caution">
    <text evidence="11">The sequence shown here is derived from an EMBL/GenBank/DDBJ whole genome shotgun (WGS) entry which is preliminary data.</text>
</comment>
<evidence type="ECO:0000256" key="5">
    <source>
        <dbReference type="ARBA" id="ARBA00022989"/>
    </source>
</evidence>
<keyword evidence="8" id="KW-0175">Coiled coil</keyword>
<evidence type="ECO:0000256" key="9">
    <source>
        <dbReference type="SAM" id="SignalP"/>
    </source>
</evidence>
<proteinExistence type="inferred from homology"/>
<comment type="similarity">
    <text evidence="2 7">Belongs to the EMP24/GP25L family.</text>
</comment>
<feature type="signal peptide" evidence="9">
    <location>
        <begin position="1"/>
        <end position="20"/>
    </location>
</feature>
<dbReference type="InterPro" id="IPR009038">
    <property type="entry name" value="GOLD_dom"/>
</dbReference>
<dbReference type="Pfam" id="PF01105">
    <property type="entry name" value="EMP24_GP25L"/>
    <property type="match status" value="1"/>
</dbReference>
<dbReference type="PANTHER" id="PTHR22811">
    <property type="entry name" value="TRANSMEMBRANE EMP24 DOMAIN-CONTAINING PROTEIN"/>
    <property type="match status" value="1"/>
</dbReference>
<feature type="domain" description="GOLD" evidence="10">
    <location>
        <begin position="30"/>
        <end position="128"/>
    </location>
</feature>
<dbReference type="PROSITE" id="PS50866">
    <property type="entry name" value="GOLD"/>
    <property type="match status" value="1"/>
</dbReference>
<gene>
    <name evidence="11" type="ORF">G7K_2728-t1</name>
</gene>
<organism evidence="11 12">
    <name type="scientific">Saitoella complicata (strain BCRC 22490 / CBS 7301 / JCM 7358 / NBRC 10748 / NRRL Y-17804)</name>
    <dbReference type="NCBI Taxonomy" id="698492"/>
    <lineage>
        <taxon>Eukaryota</taxon>
        <taxon>Fungi</taxon>
        <taxon>Dikarya</taxon>
        <taxon>Ascomycota</taxon>
        <taxon>Taphrinomycotina</taxon>
        <taxon>Taphrinomycotina incertae sedis</taxon>
        <taxon>Saitoella</taxon>
    </lineage>
</organism>
<dbReference type="RefSeq" id="XP_019025332.1">
    <property type="nucleotide sequence ID" value="XM_019171714.1"/>
</dbReference>
<evidence type="ECO:0000256" key="3">
    <source>
        <dbReference type="ARBA" id="ARBA00022692"/>
    </source>
</evidence>
<reference evidence="11 12" key="2">
    <citation type="journal article" date="2014" name="J. Gen. Appl. Microbiol.">
        <title>The early diverging ascomycetous budding yeast Saitoella complicata has three histone deacetylases belonging to the Clr6, Hos2, and Rpd3 lineages.</title>
        <authorList>
            <person name="Nishida H."/>
            <person name="Matsumoto T."/>
            <person name="Kondo S."/>
            <person name="Hamamoto M."/>
            <person name="Yoshikawa H."/>
        </authorList>
    </citation>
    <scope>NUCLEOTIDE SEQUENCE [LARGE SCALE GENOMIC DNA]</scope>
    <source>
        <strain evidence="11 12">NRRL Y-17804</strain>
    </source>
</reference>
<evidence type="ECO:0000313" key="12">
    <source>
        <dbReference type="Proteomes" id="UP000033140"/>
    </source>
</evidence>
<dbReference type="OMA" id="YYICISC"/>
<dbReference type="GO" id="GO:0016020">
    <property type="term" value="C:membrane"/>
    <property type="evidence" value="ECO:0007669"/>
    <property type="project" value="UniProtKB-SubCell"/>
</dbReference>
<dbReference type="OrthoDB" id="3427at2759"/>
<evidence type="ECO:0000313" key="11">
    <source>
        <dbReference type="EMBL" id="GAO48555.1"/>
    </source>
</evidence>
<protein>
    <recommendedName>
        <fullName evidence="10">GOLD domain-containing protein</fullName>
    </recommendedName>
</protein>
<keyword evidence="3 7" id="KW-0812">Transmembrane</keyword>
<dbReference type="AlphaFoldDB" id="A0A0E9NGM4"/>
<evidence type="ECO:0000256" key="6">
    <source>
        <dbReference type="ARBA" id="ARBA00023136"/>
    </source>
</evidence>
<evidence type="ECO:0000259" key="10">
    <source>
        <dbReference type="PROSITE" id="PS50866"/>
    </source>
</evidence>
<dbReference type="Proteomes" id="UP000033140">
    <property type="component" value="Unassembled WGS sequence"/>
</dbReference>
<evidence type="ECO:0000256" key="4">
    <source>
        <dbReference type="ARBA" id="ARBA00022729"/>
    </source>
</evidence>
<feature type="chain" id="PRO_5002430377" description="GOLD domain-containing protein" evidence="9">
    <location>
        <begin position="21"/>
        <end position="218"/>
    </location>
</feature>
<name>A0A0E9NGM4_SAICN</name>
<evidence type="ECO:0000256" key="7">
    <source>
        <dbReference type="RuleBase" id="RU003827"/>
    </source>
</evidence>
<dbReference type="SMART" id="SM01190">
    <property type="entry name" value="EMP24_GP25L"/>
    <property type="match status" value="1"/>
</dbReference>
<reference evidence="11 12" key="3">
    <citation type="journal article" date="2015" name="Genome Announc.">
        <title>Draft Genome Sequence of the Archiascomycetous Yeast Saitoella complicata.</title>
        <authorList>
            <person name="Yamauchi K."/>
            <person name="Kondo S."/>
            <person name="Hamamoto M."/>
            <person name="Takahashi Y."/>
            <person name="Ogura Y."/>
            <person name="Hayashi T."/>
            <person name="Nishida H."/>
        </authorList>
    </citation>
    <scope>NUCLEOTIDE SEQUENCE [LARGE SCALE GENOMIC DNA]</scope>
    <source>
        <strain evidence="11 12">NRRL Y-17804</strain>
    </source>
</reference>
<keyword evidence="6" id="KW-0472">Membrane</keyword>
<comment type="subcellular location">
    <subcellularLocation>
        <location evidence="1 7">Membrane</location>
        <topology evidence="1 7">Single-pass type I membrane protein</topology>
    </subcellularLocation>
</comment>
<dbReference type="InterPro" id="IPR015720">
    <property type="entry name" value="Emp24-like"/>
</dbReference>
<keyword evidence="12" id="KW-1185">Reference proteome</keyword>
<dbReference type="EMBL" id="BACD03000015">
    <property type="protein sequence ID" value="GAO48555.1"/>
    <property type="molecule type" value="Genomic_DNA"/>
</dbReference>
<evidence type="ECO:0000256" key="8">
    <source>
        <dbReference type="SAM" id="Coils"/>
    </source>
</evidence>
<dbReference type="STRING" id="698492.A0A0E9NGM4"/>
<keyword evidence="4 9" id="KW-0732">Signal</keyword>
<keyword evidence="5" id="KW-1133">Transmembrane helix</keyword>
<sequence>MRGFLLTVVAFLSLVSYTQALYFYLTGNEQKCFFEDLPKDTIVVGKYRVEELIEQTNSWATPSDLGLSLTVDELGPNDANPHRIVSQHSMGSSFTFTAASSSAHKICVSTRKTGGWFSSSKVRLHLDLALGETGELEKKGKEHLEGIAGRVRELKNRVNDVRREQVFQREREAEFRDLSESVNAHIARWTVAQIIVLSATGAWQLMHLRGFFQKQKLV</sequence>